<evidence type="ECO:0000256" key="6">
    <source>
        <dbReference type="ARBA" id="ARBA00023136"/>
    </source>
</evidence>
<feature type="transmembrane region" description="Helical" evidence="8">
    <location>
        <begin position="185"/>
        <end position="202"/>
    </location>
</feature>
<gene>
    <name evidence="10" type="ORF">HYX28_01950</name>
</gene>
<accession>A0A932A6D2</accession>
<feature type="domain" description="Heme-copper oxidase subunit III family profile" evidence="9">
    <location>
        <begin position="26"/>
        <end position="261"/>
    </location>
</feature>
<dbReference type="EMBL" id="JACPNR010000004">
    <property type="protein sequence ID" value="MBI2677526.1"/>
    <property type="molecule type" value="Genomic_DNA"/>
</dbReference>
<dbReference type="AlphaFoldDB" id="A0A932A6D2"/>
<evidence type="ECO:0000256" key="1">
    <source>
        <dbReference type="ARBA" id="ARBA00004651"/>
    </source>
</evidence>
<dbReference type="InterPro" id="IPR013833">
    <property type="entry name" value="Cyt_c_oxidase_su3_a-hlx"/>
</dbReference>
<dbReference type="GO" id="GO:0005886">
    <property type="term" value="C:plasma membrane"/>
    <property type="evidence" value="ECO:0007669"/>
    <property type="project" value="UniProtKB-SubCell"/>
</dbReference>
<evidence type="ECO:0000256" key="4">
    <source>
        <dbReference type="ARBA" id="ARBA00022692"/>
    </source>
</evidence>
<feature type="transmembrane region" description="Helical" evidence="8">
    <location>
        <begin position="101"/>
        <end position="118"/>
    </location>
</feature>
<organism evidence="10 11">
    <name type="scientific">Candidatus Korobacter versatilis</name>
    <dbReference type="NCBI Taxonomy" id="658062"/>
    <lineage>
        <taxon>Bacteria</taxon>
        <taxon>Pseudomonadati</taxon>
        <taxon>Acidobacteriota</taxon>
        <taxon>Terriglobia</taxon>
        <taxon>Terriglobales</taxon>
        <taxon>Candidatus Korobacteraceae</taxon>
        <taxon>Candidatus Korobacter</taxon>
    </lineage>
</organism>
<evidence type="ECO:0000256" key="7">
    <source>
        <dbReference type="RuleBase" id="RU003376"/>
    </source>
</evidence>
<feature type="transmembrane region" description="Helical" evidence="8">
    <location>
        <begin position="154"/>
        <end position="178"/>
    </location>
</feature>
<keyword evidence="5 8" id="KW-1133">Transmembrane helix</keyword>
<proteinExistence type="inferred from homology"/>
<evidence type="ECO:0000256" key="8">
    <source>
        <dbReference type="SAM" id="Phobius"/>
    </source>
</evidence>
<comment type="subcellular location">
    <subcellularLocation>
        <location evidence="1 7">Cell membrane</location>
        <topology evidence="1 7">Multi-pass membrane protein</topology>
    </subcellularLocation>
</comment>
<comment type="similarity">
    <text evidence="2 7">Belongs to the cytochrome c oxidase subunit 3 family.</text>
</comment>
<dbReference type="InterPro" id="IPR024791">
    <property type="entry name" value="Cyt_c/ubiquinol_Oxase_su3"/>
</dbReference>
<sequence>MADAVVHHPSEAGAFEPPFLGAYSKKIGMWLFLLSDSLTFGALLFAYSYGRIATTNWPTPFGQHSIINASVMTACLLSSSVTMVLAVLAAGRHDRPWARNWLIATMIFGTAFIVLHAWEWNGLRAEGMTLSIFPAIPHAEATEMGKQASAVPQFAGTFFALTGMHMLHVTIGVIYLGVLAFGRKWLPVMALAAIGTFFIPAWSTFHWLTYPIIGAIVVIGIILWLKPKQYDAPDIEVGGLYWHFVDLVWMFIFPLVYLMSTRIT</sequence>
<evidence type="ECO:0000256" key="5">
    <source>
        <dbReference type="ARBA" id="ARBA00022989"/>
    </source>
</evidence>
<feature type="transmembrane region" description="Helical" evidence="8">
    <location>
        <begin position="237"/>
        <end position="259"/>
    </location>
</feature>
<protein>
    <submittedName>
        <fullName evidence="10">Cytochrome oxidase subunit III</fullName>
    </submittedName>
</protein>
<keyword evidence="3" id="KW-1003">Cell membrane</keyword>
<dbReference type="SUPFAM" id="SSF81452">
    <property type="entry name" value="Cytochrome c oxidase subunit III-like"/>
    <property type="match status" value="2"/>
</dbReference>
<feature type="transmembrane region" description="Helical" evidence="8">
    <location>
        <begin position="67"/>
        <end position="89"/>
    </location>
</feature>
<evidence type="ECO:0000313" key="10">
    <source>
        <dbReference type="EMBL" id="MBI2677526.1"/>
    </source>
</evidence>
<dbReference type="Proteomes" id="UP000779809">
    <property type="component" value="Unassembled WGS sequence"/>
</dbReference>
<reference evidence="10" key="1">
    <citation type="submission" date="2020-07" db="EMBL/GenBank/DDBJ databases">
        <title>Huge and variable diversity of episymbiotic CPR bacteria and DPANN archaea in groundwater ecosystems.</title>
        <authorList>
            <person name="He C.Y."/>
            <person name="Keren R."/>
            <person name="Whittaker M."/>
            <person name="Farag I.F."/>
            <person name="Doudna J."/>
            <person name="Cate J.H.D."/>
            <person name="Banfield J.F."/>
        </authorList>
    </citation>
    <scope>NUCLEOTIDE SEQUENCE</scope>
    <source>
        <strain evidence="10">NC_groundwater_580_Pr5_B-0.1um_64_19</strain>
    </source>
</reference>
<feature type="transmembrane region" description="Helical" evidence="8">
    <location>
        <begin position="27"/>
        <end position="47"/>
    </location>
</feature>
<evidence type="ECO:0000259" key="9">
    <source>
        <dbReference type="PROSITE" id="PS50253"/>
    </source>
</evidence>
<evidence type="ECO:0000256" key="2">
    <source>
        <dbReference type="ARBA" id="ARBA00010581"/>
    </source>
</evidence>
<dbReference type="PROSITE" id="PS50253">
    <property type="entry name" value="COX3"/>
    <property type="match status" value="1"/>
</dbReference>
<keyword evidence="4 7" id="KW-0812">Transmembrane</keyword>
<dbReference type="GO" id="GO:0019646">
    <property type="term" value="P:aerobic electron transport chain"/>
    <property type="evidence" value="ECO:0007669"/>
    <property type="project" value="InterPro"/>
</dbReference>
<keyword evidence="6 8" id="KW-0472">Membrane</keyword>
<name>A0A932A6D2_9BACT</name>
<dbReference type="Gene3D" id="1.20.120.80">
    <property type="entry name" value="Cytochrome c oxidase, subunit III, four-helix bundle"/>
    <property type="match status" value="2"/>
</dbReference>
<dbReference type="PANTHER" id="PTHR11403:SF2">
    <property type="entry name" value="CYTOCHROME BO(3) UBIQUINOL OXIDASE SUBUNIT 3"/>
    <property type="match status" value="1"/>
</dbReference>
<dbReference type="InterPro" id="IPR035973">
    <property type="entry name" value="Cyt_c_oxidase_su3-like_sf"/>
</dbReference>
<evidence type="ECO:0000256" key="3">
    <source>
        <dbReference type="ARBA" id="ARBA00022475"/>
    </source>
</evidence>
<comment type="caution">
    <text evidence="10">The sequence shown here is derived from an EMBL/GenBank/DDBJ whole genome shotgun (WGS) entry which is preliminary data.</text>
</comment>
<dbReference type="GO" id="GO:0004129">
    <property type="term" value="F:cytochrome-c oxidase activity"/>
    <property type="evidence" value="ECO:0007669"/>
    <property type="project" value="InterPro"/>
</dbReference>
<dbReference type="InterPro" id="IPR000298">
    <property type="entry name" value="Cyt_c_oxidase-like_su3"/>
</dbReference>
<dbReference type="PANTHER" id="PTHR11403">
    <property type="entry name" value="CYTOCHROME C OXIDASE SUBUNIT III"/>
    <property type="match status" value="1"/>
</dbReference>
<feature type="transmembrane region" description="Helical" evidence="8">
    <location>
        <begin position="208"/>
        <end position="225"/>
    </location>
</feature>
<evidence type="ECO:0000313" key="11">
    <source>
        <dbReference type="Proteomes" id="UP000779809"/>
    </source>
</evidence>